<dbReference type="GO" id="GO:0016020">
    <property type="term" value="C:membrane"/>
    <property type="evidence" value="ECO:0007669"/>
    <property type="project" value="InterPro"/>
</dbReference>
<evidence type="ECO:0008006" key="8">
    <source>
        <dbReference type="Google" id="ProtNLM"/>
    </source>
</evidence>
<keyword evidence="3" id="KW-0902">Two-component regulatory system</keyword>
<dbReference type="SUPFAM" id="SSF55874">
    <property type="entry name" value="ATPase domain of HSP90 chaperone/DNA topoisomerase II/histidine kinase"/>
    <property type="match status" value="1"/>
</dbReference>
<dbReference type="NCBIfam" id="TIGR00229">
    <property type="entry name" value="sensory_box"/>
    <property type="match status" value="1"/>
</dbReference>
<keyword evidence="1" id="KW-0808">Transferase</keyword>
<dbReference type="InterPro" id="IPR050482">
    <property type="entry name" value="Sensor_HK_TwoCompSys"/>
</dbReference>
<evidence type="ECO:0000313" key="7">
    <source>
        <dbReference type="Proteomes" id="UP000028488"/>
    </source>
</evidence>
<protein>
    <recommendedName>
        <fullName evidence="8">Oxygen sensor histidine kinase NreB</fullName>
    </recommendedName>
</protein>
<dbReference type="EMBL" id="CP008948">
    <property type="protein sequence ID" value="AII10405.1"/>
    <property type="molecule type" value="Genomic_DNA"/>
</dbReference>
<dbReference type="CDD" id="cd16917">
    <property type="entry name" value="HATPase_UhpB-NarQ-NarX-like"/>
    <property type="match status" value="1"/>
</dbReference>
<evidence type="ECO:0000313" key="6">
    <source>
        <dbReference type="EMBL" id="AII10405.1"/>
    </source>
</evidence>
<dbReference type="Gene3D" id="1.20.5.1930">
    <property type="match status" value="1"/>
</dbReference>
<dbReference type="InterPro" id="IPR035965">
    <property type="entry name" value="PAS-like_dom_sf"/>
</dbReference>
<feature type="domain" description="PAS" evidence="5">
    <location>
        <begin position="32"/>
        <end position="81"/>
    </location>
</feature>
<dbReference type="GO" id="GO:0046983">
    <property type="term" value="F:protein dimerization activity"/>
    <property type="evidence" value="ECO:0007669"/>
    <property type="project" value="InterPro"/>
</dbReference>
<evidence type="ECO:0000259" key="5">
    <source>
        <dbReference type="PROSITE" id="PS50112"/>
    </source>
</evidence>
<dbReference type="SUPFAM" id="SSF55785">
    <property type="entry name" value="PYP-like sensor domain (PAS domain)"/>
    <property type="match status" value="1"/>
</dbReference>
<dbReference type="InterPro" id="IPR013767">
    <property type="entry name" value="PAS_fold"/>
</dbReference>
<dbReference type="Pfam" id="PF02518">
    <property type="entry name" value="HATPase_c"/>
    <property type="match status" value="1"/>
</dbReference>
<sequence length="368" mass="40244">MNGFEDGDHANIAQLFHGIVEQSVAGIYLIQDGTMQYVNDKFADFFGTTPARFIGRPLADVAPPEQRQSLVAQYERRVQGSDQGSHFLIRANVRRRGPRLIEIHGRQVIYRNRSAVVGIGIDVTEREKALKDIEASRSQLRALMSAVETIQDTERAHIALELHDDIGGLLTALKFDVARLRRRLTDADAPNSGTRSEPTDIAGLLQLTHEISGTAQEAIDAVRRISDELRPSLIDHLGMLDAIRDHAAKFQARYGICCSVTVPQTESAADPASERDLFRIIQEALTNVARHASATKVTITLVRDDDTLEATIEDDGVGLPTSIEESTDGLGLAGICERARRIGGHTTIGNSTAGGARIEVRVPWAFAK</sequence>
<dbReference type="GO" id="GO:0006355">
    <property type="term" value="P:regulation of DNA-templated transcription"/>
    <property type="evidence" value="ECO:0007669"/>
    <property type="project" value="InterPro"/>
</dbReference>
<dbReference type="InterPro" id="IPR036890">
    <property type="entry name" value="HATPase_C_sf"/>
</dbReference>
<dbReference type="SMART" id="SM00387">
    <property type="entry name" value="HATPase_c"/>
    <property type="match status" value="1"/>
</dbReference>
<dbReference type="PANTHER" id="PTHR24421:SF59">
    <property type="entry name" value="OXYGEN SENSOR HISTIDINE KINASE NREB"/>
    <property type="match status" value="1"/>
</dbReference>
<dbReference type="GO" id="GO:0000155">
    <property type="term" value="F:phosphorelay sensor kinase activity"/>
    <property type="evidence" value="ECO:0007669"/>
    <property type="project" value="InterPro"/>
</dbReference>
<proteinExistence type="predicted"/>
<dbReference type="InterPro" id="IPR003594">
    <property type="entry name" value="HATPase_dom"/>
</dbReference>
<dbReference type="Pfam" id="PF07730">
    <property type="entry name" value="HisKA_3"/>
    <property type="match status" value="1"/>
</dbReference>
<accession>A0A076EWP2</accession>
<dbReference type="CDD" id="cd00130">
    <property type="entry name" value="PAS"/>
    <property type="match status" value="1"/>
</dbReference>
<organism evidence="6 7">
    <name type="scientific">Rhodococcus opacus</name>
    <name type="common">Nocardia opaca</name>
    <dbReference type="NCBI Taxonomy" id="37919"/>
    <lineage>
        <taxon>Bacteria</taxon>
        <taxon>Bacillati</taxon>
        <taxon>Actinomycetota</taxon>
        <taxon>Actinomycetes</taxon>
        <taxon>Mycobacteriales</taxon>
        <taxon>Nocardiaceae</taxon>
        <taxon>Rhodococcus</taxon>
    </lineage>
</organism>
<dbReference type="InterPro" id="IPR005467">
    <property type="entry name" value="His_kinase_dom"/>
</dbReference>
<reference evidence="6 7" key="1">
    <citation type="submission" date="2014-07" db="EMBL/GenBank/DDBJ databases">
        <title>Genome Sequence of Rhodococcus opacus Strain R7, a Biodegrader of Mono- and Polycyclic Aromatic Hydrocarbons.</title>
        <authorList>
            <person name="Di Gennaro P."/>
            <person name="Zampolli J."/>
            <person name="Presti I."/>
            <person name="Cappelletti M."/>
            <person name="D'Ursi P."/>
            <person name="Orro A."/>
            <person name="Mezzelani A."/>
            <person name="Milanesi L."/>
        </authorList>
    </citation>
    <scope>NUCLEOTIDE SEQUENCE [LARGE SCALE GENOMIC DNA]</scope>
    <source>
        <strain evidence="6 7">R7</strain>
        <plasmid evidence="6">pPDG1</plasmid>
    </source>
</reference>
<evidence type="ECO:0000256" key="3">
    <source>
        <dbReference type="ARBA" id="ARBA00023012"/>
    </source>
</evidence>
<dbReference type="PANTHER" id="PTHR24421">
    <property type="entry name" value="NITRATE/NITRITE SENSOR PROTEIN NARX-RELATED"/>
    <property type="match status" value="1"/>
</dbReference>
<dbReference type="Gene3D" id="3.30.565.10">
    <property type="entry name" value="Histidine kinase-like ATPase, C-terminal domain"/>
    <property type="match status" value="1"/>
</dbReference>
<dbReference type="PROSITE" id="PS50109">
    <property type="entry name" value="HIS_KIN"/>
    <property type="match status" value="1"/>
</dbReference>
<evidence type="ECO:0000259" key="4">
    <source>
        <dbReference type="PROSITE" id="PS50109"/>
    </source>
</evidence>
<dbReference type="Gene3D" id="3.30.450.20">
    <property type="entry name" value="PAS domain"/>
    <property type="match status" value="1"/>
</dbReference>
<dbReference type="PROSITE" id="PS50112">
    <property type="entry name" value="PAS"/>
    <property type="match status" value="1"/>
</dbReference>
<keyword evidence="2" id="KW-0418">Kinase</keyword>
<evidence type="ECO:0000256" key="2">
    <source>
        <dbReference type="ARBA" id="ARBA00022777"/>
    </source>
</evidence>
<dbReference type="Pfam" id="PF00989">
    <property type="entry name" value="PAS"/>
    <property type="match status" value="1"/>
</dbReference>
<dbReference type="SMART" id="SM00091">
    <property type="entry name" value="PAS"/>
    <property type="match status" value="1"/>
</dbReference>
<geneLocation type="plasmid" evidence="6 7">
    <name>pPDG1</name>
</geneLocation>
<gene>
    <name evidence="6" type="ORF">EP51_39580</name>
</gene>
<dbReference type="InterPro" id="IPR011712">
    <property type="entry name" value="Sig_transdc_His_kin_sub3_dim/P"/>
</dbReference>
<name>A0A076EWP2_RHOOP</name>
<keyword evidence="6" id="KW-0614">Plasmid</keyword>
<dbReference type="AlphaFoldDB" id="A0A076EWP2"/>
<evidence type="ECO:0000256" key="1">
    <source>
        <dbReference type="ARBA" id="ARBA00022679"/>
    </source>
</evidence>
<dbReference type="RefSeq" id="WP_037235753.1">
    <property type="nucleotide sequence ID" value="NZ_CP008948.1"/>
</dbReference>
<dbReference type="InterPro" id="IPR000014">
    <property type="entry name" value="PAS"/>
</dbReference>
<dbReference type="Proteomes" id="UP000028488">
    <property type="component" value="Plasmid pPDG1"/>
</dbReference>
<feature type="domain" description="Histidine kinase" evidence="4">
    <location>
        <begin position="277"/>
        <end position="366"/>
    </location>
</feature>